<dbReference type="InterPro" id="IPR005335">
    <property type="entry name" value="Terminase_ssu"/>
</dbReference>
<accession>A0A7Z0PFT6</accession>
<dbReference type="Proteomes" id="UP000526184">
    <property type="component" value="Unassembled WGS sequence"/>
</dbReference>
<proteinExistence type="predicted"/>
<organism evidence="1 2">
    <name type="scientific">Streptobacillus felis</name>
    <dbReference type="NCBI Taxonomy" id="1384509"/>
    <lineage>
        <taxon>Bacteria</taxon>
        <taxon>Fusobacteriati</taxon>
        <taxon>Fusobacteriota</taxon>
        <taxon>Fusobacteriia</taxon>
        <taxon>Fusobacteriales</taxon>
        <taxon>Leptotrichiaceae</taxon>
        <taxon>Streptobacillus</taxon>
    </lineage>
</organism>
<evidence type="ECO:0000313" key="2">
    <source>
        <dbReference type="Proteomes" id="UP000526184"/>
    </source>
</evidence>
<dbReference type="GO" id="GO:0051276">
    <property type="term" value="P:chromosome organization"/>
    <property type="evidence" value="ECO:0007669"/>
    <property type="project" value="InterPro"/>
</dbReference>
<dbReference type="EMBL" id="JABMKT010000044">
    <property type="protein sequence ID" value="NYV28421.1"/>
    <property type="molecule type" value="Genomic_DNA"/>
</dbReference>
<sequence length="92" mass="10298">MEQQTQNNILSANEVLSLLSDIAKGEAKEEVIITVGVGDGVSEVKRVEKRVSEKERIRALELLGKRHMLFTDKVENNSNVEIIFSGDENLED</sequence>
<dbReference type="Gene3D" id="6.10.140.2160">
    <property type="match status" value="1"/>
</dbReference>
<comment type="caution">
    <text evidence="1">The sequence shown here is derived from an EMBL/GenBank/DDBJ whole genome shotgun (WGS) entry which is preliminary data.</text>
</comment>
<dbReference type="Pfam" id="PF03592">
    <property type="entry name" value="Terminase_2"/>
    <property type="match status" value="1"/>
</dbReference>
<protein>
    <submittedName>
        <fullName evidence="1">Terminase small subunit</fullName>
    </submittedName>
</protein>
<name>A0A7Z0PFT6_9FUSO</name>
<reference evidence="1 2" key="1">
    <citation type="submission" date="2020-05" db="EMBL/GenBank/DDBJ databases">
        <title>Streptobacillus felis strain LHL191014123.</title>
        <authorList>
            <person name="Fawzy A."/>
            <person name="Rau J."/>
            <person name="Risse K."/>
            <person name="Schauerte N."/>
            <person name="Geiger C."/>
            <person name="Blom J."/>
            <person name="Imirzalioglu C."/>
            <person name="Falgenhauer J."/>
            <person name="Bach A."/>
            <person name="Herden C."/>
            <person name="Eisenberg T."/>
        </authorList>
    </citation>
    <scope>NUCLEOTIDE SEQUENCE [LARGE SCALE GENOMIC DNA]</scope>
    <source>
        <strain evidence="1 2">LHL191014123</strain>
    </source>
</reference>
<dbReference type="AlphaFoldDB" id="A0A7Z0PFT6"/>
<evidence type="ECO:0000313" key="1">
    <source>
        <dbReference type="EMBL" id="NYV28421.1"/>
    </source>
</evidence>
<keyword evidence="2" id="KW-1185">Reference proteome</keyword>
<gene>
    <name evidence="1" type="ORF">HP397_06355</name>
</gene>